<dbReference type="InterPro" id="IPR029045">
    <property type="entry name" value="ClpP/crotonase-like_dom_sf"/>
</dbReference>
<protein>
    <submittedName>
        <fullName evidence="3">Enoyl-CoA hydratase</fullName>
    </submittedName>
</protein>
<accession>A0A1X7PJE8</accession>
<dbReference type="Gene3D" id="3.90.226.10">
    <property type="entry name" value="2-enoyl-CoA Hydratase, Chain A, domain 1"/>
    <property type="match status" value="1"/>
</dbReference>
<evidence type="ECO:0000256" key="1">
    <source>
        <dbReference type="ARBA" id="ARBA00005254"/>
    </source>
</evidence>
<evidence type="ECO:0000256" key="2">
    <source>
        <dbReference type="RuleBase" id="RU003707"/>
    </source>
</evidence>
<name>A0A1X7PJE8_9HYPH</name>
<dbReference type="GO" id="GO:0003824">
    <property type="term" value="F:catalytic activity"/>
    <property type="evidence" value="ECO:0007669"/>
    <property type="project" value="InterPro"/>
</dbReference>
<dbReference type="RefSeq" id="WP_176247595.1">
    <property type="nucleotide sequence ID" value="NZ_FXBL01000004.1"/>
</dbReference>
<evidence type="ECO:0000313" key="4">
    <source>
        <dbReference type="Proteomes" id="UP000193083"/>
    </source>
</evidence>
<keyword evidence="4" id="KW-1185">Reference proteome</keyword>
<evidence type="ECO:0000313" key="3">
    <source>
        <dbReference type="EMBL" id="SMH51793.1"/>
    </source>
</evidence>
<comment type="similarity">
    <text evidence="1 2">Belongs to the enoyl-CoA hydratase/isomerase family.</text>
</comment>
<dbReference type="GO" id="GO:0006635">
    <property type="term" value="P:fatty acid beta-oxidation"/>
    <property type="evidence" value="ECO:0007669"/>
    <property type="project" value="TreeGrafter"/>
</dbReference>
<organism evidence="3 4">
    <name type="scientific">Mesorhizobium australicum</name>
    <dbReference type="NCBI Taxonomy" id="536018"/>
    <lineage>
        <taxon>Bacteria</taxon>
        <taxon>Pseudomonadati</taxon>
        <taxon>Pseudomonadota</taxon>
        <taxon>Alphaproteobacteria</taxon>
        <taxon>Hyphomicrobiales</taxon>
        <taxon>Phyllobacteriaceae</taxon>
        <taxon>Mesorhizobium</taxon>
    </lineage>
</organism>
<dbReference type="CDD" id="cd06558">
    <property type="entry name" value="crotonase-like"/>
    <property type="match status" value="1"/>
</dbReference>
<dbReference type="PROSITE" id="PS00166">
    <property type="entry name" value="ENOYL_COA_HYDRATASE"/>
    <property type="match status" value="1"/>
</dbReference>
<dbReference type="PANTHER" id="PTHR11941">
    <property type="entry name" value="ENOYL-COA HYDRATASE-RELATED"/>
    <property type="match status" value="1"/>
</dbReference>
<dbReference type="InterPro" id="IPR018376">
    <property type="entry name" value="Enoyl-CoA_hyd/isom_CS"/>
</dbReference>
<dbReference type="Pfam" id="PF00378">
    <property type="entry name" value="ECH_1"/>
    <property type="match status" value="1"/>
</dbReference>
<dbReference type="SUPFAM" id="SSF52096">
    <property type="entry name" value="ClpP/crotonase"/>
    <property type="match status" value="1"/>
</dbReference>
<gene>
    <name evidence="3" type="ORF">SAMN02982922_4526</name>
</gene>
<dbReference type="InterPro" id="IPR001753">
    <property type="entry name" value="Enoyl-CoA_hydra/iso"/>
</dbReference>
<dbReference type="EMBL" id="FXBL01000004">
    <property type="protein sequence ID" value="SMH51793.1"/>
    <property type="molecule type" value="Genomic_DNA"/>
</dbReference>
<proteinExistence type="inferred from homology"/>
<dbReference type="PANTHER" id="PTHR11941:SF54">
    <property type="entry name" value="ENOYL-COA HYDRATASE, MITOCHONDRIAL"/>
    <property type="match status" value="1"/>
</dbReference>
<reference evidence="3 4" key="1">
    <citation type="submission" date="2017-04" db="EMBL/GenBank/DDBJ databases">
        <authorList>
            <person name="Afonso C.L."/>
            <person name="Miller P.J."/>
            <person name="Scott M.A."/>
            <person name="Spackman E."/>
            <person name="Goraichik I."/>
            <person name="Dimitrov K.M."/>
            <person name="Suarez D.L."/>
            <person name="Swayne D.E."/>
        </authorList>
    </citation>
    <scope>NUCLEOTIDE SEQUENCE [LARGE SCALE GENOMIC DNA]</scope>
    <source>
        <strain evidence="3 4">B5P</strain>
    </source>
</reference>
<dbReference type="Proteomes" id="UP000193083">
    <property type="component" value="Unassembled WGS sequence"/>
</dbReference>
<dbReference type="AlphaFoldDB" id="A0A1X7PJE8"/>
<sequence>MKGTDMAAELSWPAAGVARITLTRGDTHNTLTSELLETLDRLFDEAASAKARVLIVTGSGKTFCGGAHIKLFTDPASPLYRNARAIRDDYVKPIIRVFRRLREAPFVTVAAINGFALGGGCELALSCDFRLMADTARIGLTETRLGALAGAGGVQSLAHVVGRAKALEMALLGDQLTAADAKAAGLATAVHPAAELSDAALAFAKRLLLCSPISVAETKRALYRCETAAPDEADRIALDAVLAASAGAEWWEGMAAFAERRPASFRMEDG</sequence>